<dbReference type="GO" id="GO:0140098">
    <property type="term" value="F:catalytic activity, acting on RNA"/>
    <property type="evidence" value="ECO:0007669"/>
    <property type="project" value="UniProtKB-ARBA"/>
</dbReference>
<accession>A0A1L7CV42</accession>
<organism evidence="5 6">
    <name type="scientific">Corynebacterium frankenforstense DSM 45800</name>
    <dbReference type="NCBI Taxonomy" id="1437875"/>
    <lineage>
        <taxon>Bacteria</taxon>
        <taxon>Bacillati</taxon>
        <taxon>Actinomycetota</taxon>
        <taxon>Actinomycetes</taxon>
        <taxon>Mycobacteriales</taxon>
        <taxon>Corynebacteriaceae</taxon>
        <taxon>Corynebacterium</taxon>
    </lineage>
</organism>
<reference evidence="5 6" key="1">
    <citation type="submission" date="2014-08" db="EMBL/GenBank/DDBJ databases">
        <title>Complete genome sequence of Corynebacterium frankenforstense ST18(T) (=DSM 45800(T)), isolated from raw cow milk.</title>
        <authorList>
            <person name="Ruckert C."/>
            <person name="Albersmeier A."/>
            <person name="Winkler A."/>
            <person name="Lipski A."/>
            <person name="Kalinowski J."/>
        </authorList>
    </citation>
    <scope>NUCLEOTIDE SEQUENCE [LARGE SCALE GENOMIC DNA]</scope>
    <source>
        <strain evidence="5 6">ST18</strain>
    </source>
</reference>
<comment type="catalytic activity">
    <reaction evidence="1">
        <text>a uridine in RNA = a pseudouridine in RNA</text>
        <dbReference type="Rhea" id="RHEA:48348"/>
        <dbReference type="Rhea" id="RHEA-COMP:12068"/>
        <dbReference type="Rhea" id="RHEA-COMP:12069"/>
        <dbReference type="ChEBI" id="CHEBI:65314"/>
        <dbReference type="ChEBI" id="CHEBI:65315"/>
    </reaction>
</comment>
<keyword evidence="6" id="KW-1185">Reference proteome</keyword>
<dbReference type="GO" id="GO:0003723">
    <property type="term" value="F:RNA binding"/>
    <property type="evidence" value="ECO:0007669"/>
    <property type="project" value="InterPro"/>
</dbReference>
<sequence>MPPRGGLTASRLRVPADTTVTAFELVSAAVRGQRHRHPEDDDAAVRARFAAGEVVLADAAPLAAEDRLTAGTDVWFYRMPAPEAPVPGEVKVVYADRDITVVDKPPFLATVPRGAHVTETLVVRLRRATGNEEIAPAHRLDRATSGLVLCTNRREVRGAYQGLFESGVVAKTYEAVDRYDQALAEGAGAVSRLPGAASGRGAGGVVWSSRIEKTRGILQAREVPGTANAVTELGSVVRSTGDCGMIADSCGSRGGAHPGWAVYRLHPRTGKTHQLRVHMNAAGVPICNDPLYPEILPDGWGEFDHPLMLKSVELSFTDPLSGERRQFRTRGWN</sequence>
<dbReference type="Gene3D" id="3.30.2350.10">
    <property type="entry name" value="Pseudouridine synthase"/>
    <property type="match status" value="1"/>
</dbReference>
<evidence type="ECO:0000259" key="4">
    <source>
        <dbReference type="Pfam" id="PF00849"/>
    </source>
</evidence>
<proteinExistence type="predicted"/>
<evidence type="ECO:0000313" key="6">
    <source>
        <dbReference type="Proteomes" id="UP000185434"/>
    </source>
</evidence>
<protein>
    <recommendedName>
        <fullName evidence="2">RNA pseudouridylate synthase</fullName>
    </recommendedName>
    <alternativeName>
        <fullName evidence="3">RNA-uridine isomerase</fullName>
    </alternativeName>
</protein>
<dbReference type="InterPro" id="IPR020103">
    <property type="entry name" value="PsdUridine_synth_cat_dom_sf"/>
</dbReference>
<evidence type="ECO:0000256" key="2">
    <source>
        <dbReference type="ARBA" id="ARBA00031870"/>
    </source>
</evidence>
<dbReference type="InterPro" id="IPR006145">
    <property type="entry name" value="PsdUridine_synth_RsuA/RluA"/>
</dbReference>
<dbReference type="GO" id="GO:0009982">
    <property type="term" value="F:pseudouridine synthase activity"/>
    <property type="evidence" value="ECO:0007669"/>
    <property type="project" value="InterPro"/>
</dbReference>
<dbReference type="PANTHER" id="PTHR21600:SF84">
    <property type="entry name" value="PSEUDOURIDINE SYNTHASE RSUA_RLUA-LIKE DOMAIN-CONTAINING PROTEIN"/>
    <property type="match status" value="1"/>
</dbReference>
<evidence type="ECO:0000256" key="3">
    <source>
        <dbReference type="ARBA" id="ARBA00033164"/>
    </source>
</evidence>
<dbReference type="GO" id="GO:0000455">
    <property type="term" value="P:enzyme-directed rRNA pseudouridine synthesis"/>
    <property type="evidence" value="ECO:0007669"/>
    <property type="project" value="TreeGrafter"/>
</dbReference>
<dbReference type="EMBL" id="CP009247">
    <property type="protein sequence ID" value="APT89703.1"/>
    <property type="molecule type" value="Genomic_DNA"/>
</dbReference>
<dbReference type="STRING" id="1437875.CFRA_11240"/>
<feature type="domain" description="Pseudouridine synthase RsuA/RluA-like" evidence="4">
    <location>
        <begin position="99"/>
        <end position="281"/>
    </location>
</feature>
<dbReference type="KEGG" id="cfk:CFRA_11240"/>
<gene>
    <name evidence="5" type="ORF">CFRA_11240</name>
</gene>
<dbReference type="Pfam" id="PF00849">
    <property type="entry name" value="PseudoU_synth_2"/>
    <property type="match status" value="1"/>
</dbReference>
<name>A0A1L7CV42_9CORY</name>
<dbReference type="SUPFAM" id="SSF55120">
    <property type="entry name" value="Pseudouridine synthase"/>
    <property type="match status" value="1"/>
</dbReference>
<evidence type="ECO:0000256" key="1">
    <source>
        <dbReference type="ARBA" id="ARBA00000073"/>
    </source>
</evidence>
<evidence type="ECO:0000313" key="5">
    <source>
        <dbReference type="EMBL" id="APT89703.1"/>
    </source>
</evidence>
<dbReference type="AlphaFoldDB" id="A0A1L7CV42"/>
<dbReference type="InterPro" id="IPR050188">
    <property type="entry name" value="RluA_PseudoU_synthase"/>
</dbReference>
<dbReference type="Proteomes" id="UP000185434">
    <property type="component" value="Chromosome"/>
</dbReference>
<dbReference type="PANTHER" id="PTHR21600">
    <property type="entry name" value="MITOCHONDRIAL RNA PSEUDOURIDINE SYNTHASE"/>
    <property type="match status" value="1"/>
</dbReference>